<evidence type="ECO:0000313" key="2">
    <source>
        <dbReference type="Proteomes" id="UP001056120"/>
    </source>
</evidence>
<name>A0ACB9HZ66_9ASTR</name>
<reference evidence="1 2" key="2">
    <citation type="journal article" date="2022" name="Mol. Ecol. Resour.">
        <title>The genomes of chicory, endive, great burdock and yacon provide insights into Asteraceae paleo-polyploidization history and plant inulin production.</title>
        <authorList>
            <person name="Fan W."/>
            <person name="Wang S."/>
            <person name="Wang H."/>
            <person name="Wang A."/>
            <person name="Jiang F."/>
            <person name="Liu H."/>
            <person name="Zhao H."/>
            <person name="Xu D."/>
            <person name="Zhang Y."/>
        </authorList>
    </citation>
    <scope>NUCLEOTIDE SEQUENCE [LARGE SCALE GENOMIC DNA]</scope>
    <source>
        <strain evidence="2">cv. Yunnan</strain>
        <tissue evidence="1">Leaves</tissue>
    </source>
</reference>
<comment type="caution">
    <text evidence="1">The sequence shown here is derived from an EMBL/GenBank/DDBJ whole genome shotgun (WGS) entry which is preliminary data.</text>
</comment>
<reference evidence="2" key="1">
    <citation type="journal article" date="2022" name="Mol. Ecol. Resour.">
        <title>The genomes of chicory, endive, great burdock and yacon provide insights into Asteraceae palaeo-polyploidization history and plant inulin production.</title>
        <authorList>
            <person name="Fan W."/>
            <person name="Wang S."/>
            <person name="Wang H."/>
            <person name="Wang A."/>
            <person name="Jiang F."/>
            <person name="Liu H."/>
            <person name="Zhao H."/>
            <person name="Xu D."/>
            <person name="Zhang Y."/>
        </authorList>
    </citation>
    <scope>NUCLEOTIDE SEQUENCE [LARGE SCALE GENOMIC DNA]</scope>
    <source>
        <strain evidence="2">cv. Yunnan</strain>
    </source>
</reference>
<keyword evidence="2" id="KW-1185">Reference proteome</keyword>
<proteinExistence type="predicted"/>
<sequence>MLGLYWEHPPALDPEVVGNMMEFTLDRIRGLEDWIQALLAEQKDLIFYGCILVLFSNFTLSSPHISVVLFLAHQQLPLIHHQWWFELTVSNNDIFNAVWS</sequence>
<organism evidence="1 2">
    <name type="scientific">Smallanthus sonchifolius</name>
    <dbReference type="NCBI Taxonomy" id="185202"/>
    <lineage>
        <taxon>Eukaryota</taxon>
        <taxon>Viridiplantae</taxon>
        <taxon>Streptophyta</taxon>
        <taxon>Embryophyta</taxon>
        <taxon>Tracheophyta</taxon>
        <taxon>Spermatophyta</taxon>
        <taxon>Magnoliopsida</taxon>
        <taxon>eudicotyledons</taxon>
        <taxon>Gunneridae</taxon>
        <taxon>Pentapetalae</taxon>
        <taxon>asterids</taxon>
        <taxon>campanulids</taxon>
        <taxon>Asterales</taxon>
        <taxon>Asteraceae</taxon>
        <taxon>Asteroideae</taxon>
        <taxon>Heliantheae alliance</taxon>
        <taxon>Millerieae</taxon>
        <taxon>Smallanthus</taxon>
    </lineage>
</organism>
<protein>
    <submittedName>
        <fullName evidence="1">Uncharacterized protein</fullName>
    </submittedName>
</protein>
<dbReference type="Proteomes" id="UP001056120">
    <property type="component" value="Linkage Group LG10"/>
</dbReference>
<evidence type="ECO:0000313" key="1">
    <source>
        <dbReference type="EMBL" id="KAI3801030.1"/>
    </source>
</evidence>
<accession>A0ACB9HZ66</accession>
<dbReference type="EMBL" id="CM042027">
    <property type="protein sequence ID" value="KAI3801030.1"/>
    <property type="molecule type" value="Genomic_DNA"/>
</dbReference>
<gene>
    <name evidence="1" type="ORF">L1987_29131</name>
</gene>